<sequence>MHTAKISHILKHLSVLMVFLNYVSFPYVWWILT</sequence>
<evidence type="ECO:0000256" key="1">
    <source>
        <dbReference type="SAM" id="Phobius"/>
    </source>
</evidence>
<protein>
    <submittedName>
        <fullName evidence="2">Uncharacterized protein</fullName>
    </submittedName>
</protein>
<evidence type="ECO:0000313" key="2">
    <source>
        <dbReference type="EMBL" id="JAD35986.1"/>
    </source>
</evidence>
<accession>A0A0A8ZAZ9</accession>
<reference evidence="2" key="2">
    <citation type="journal article" date="2015" name="Data Brief">
        <title>Shoot transcriptome of the giant reed, Arundo donax.</title>
        <authorList>
            <person name="Barrero R.A."/>
            <person name="Guerrero F.D."/>
            <person name="Moolhuijzen P."/>
            <person name="Goolsby J.A."/>
            <person name="Tidwell J."/>
            <person name="Bellgard S.E."/>
            <person name="Bellgard M.I."/>
        </authorList>
    </citation>
    <scope>NUCLEOTIDE SEQUENCE</scope>
    <source>
        <tissue evidence="2">Shoot tissue taken approximately 20 cm above the soil surface</tissue>
    </source>
</reference>
<reference evidence="2" key="1">
    <citation type="submission" date="2014-09" db="EMBL/GenBank/DDBJ databases">
        <authorList>
            <person name="Magalhaes I.L.F."/>
            <person name="Oliveira U."/>
            <person name="Santos F.R."/>
            <person name="Vidigal T.H.D.A."/>
            <person name="Brescovit A.D."/>
            <person name="Santos A.J."/>
        </authorList>
    </citation>
    <scope>NUCLEOTIDE SEQUENCE</scope>
    <source>
        <tissue evidence="2">Shoot tissue taken approximately 20 cm above the soil surface</tissue>
    </source>
</reference>
<organism evidence="2">
    <name type="scientific">Arundo donax</name>
    <name type="common">Giant reed</name>
    <name type="synonym">Donax arundinaceus</name>
    <dbReference type="NCBI Taxonomy" id="35708"/>
    <lineage>
        <taxon>Eukaryota</taxon>
        <taxon>Viridiplantae</taxon>
        <taxon>Streptophyta</taxon>
        <taxon>Embryophyta</taxon>
        <taxon>Tracheophyta</taxon>
        <taxon>Spermatophyta</taxon>
        <taxon>Magnoliopsida</taxon>
        <taxon>Liliopsida</taxon>
        <taxon>Poales</taxon>
        <taxon>Poaceae</taxon>
        <taxon>PACMAD clade</taxon>
        <taxon>Arundinoideae</taxon>
        <taxon>Arundineae</taxon>
        <taxon>Arundo</taxon>
    </lineage>
</organism>
<feature type="transmembrane region" description="Helical" evidence="1">
    <location>
        <begin position="12"/>
        <end position="32"/>
    </location>
</feature>
<dbReference type="EMBL" id="GBRH01261909">
    <property type="protein sequence ID" value="JAD35986.1"/>
    <property type="molecule type" value="Transcribed_RNA"/>
</dbReference>
<keyword evidence="1" id="KW-0472">Membrane</keyword>
<name>A0A0A8ZAZ9_ARUDO</name>
<keyword evidence="1" id="KW-1133">Transmembrane helix</keyword>
<proteinExistence type="predicted"/>
<keyword evidence="1" id="KW-0812">Transmembrane</keyword>
<dbReference type="AlphaFoldDB" id="A0A0A8ZAZ9"/>